<proteinExistence type="predicted"/>
<accession>A0A645DRA2</accession>
<reference evidence="1" key="1">
    <citation type="submission" date="2019-08" db="EMBL/GenBank/DDBJ databases">
        <authorList>
            <person name="Kucharzyk K."/>
            <person name="Murdoch R.W."/>
            <person name="Higgins S."/>
            <person name="Loffler F."/>
        </authorList>
    </citation>
    <scope>NUCLEOTIDE SEQUENCE</scope>
</reference>
<dbReference type="EMBL" id="VSSQ01038865">
    <property type="protein sequence ID" value="MPM91857.1"/>
    <property type="molecule type" value="Genomic_DNA"/>
</dbReference>
<evidence type="ECO:0000313" key="1">
    <source>
        <dbReference type="EMBL" id="MPM91857.1"/>
    </source>
</evidence>
<comment type="caution">
    <text evidence="1">The sequence shown here is derived from an EMBL/GenBank/DDBJ whole genome shotgun (WGS) entry which is preliminary data.</text>
</comment>
<protein>
    <submittedName>
        <fullName evidence="1">Uncharacterized protein</fullName>
    </submittedName>
</protein>
<dbReference type="AlphaFoldDB" id="A0A645DRA2"/>
<name>A0A645DRA2_9ZZZZ</name>
<sequence>MRHVGIHARRVDQAGHDRVRADAVGRILLRDHAGHLHHRGLRRAVRQMRIAQIAHPRNRSNRDDRARSALHHARQHALAAQHQAFDVDGVDAIQIFRRGLHRAAGLADAHVVVQHIERRKPRFDQAKSALDIVLARHVCLKGDGLSAFRFDEAHGLLGRGQVTVQHAHRGAQACIGHAGRASDAPTGRDGTPTGHHYRFAAQVDQWCWSTHFNALGLRLGSHREWCVQWCPR</sequence>
<gene>
    <name evidence="1" type="ORF">SDC9_138991</name>
</gene>
<organism evidence="1">
    <name type="scientific">bioreactor metagenome</name>
    <dbReference type="NCBI Taxonomy" id="1076179"/>
    <lineage>
        <taxon>unclassified sequences</taxon>
        <taxon>metagenomes</taxon>
        <taxon>ecological metagenomes</taxon>
    </lineage>
</organism>